<gene>
    <name evidence="1" type="ORF">F1C12_09700</name>
</gene>
<dbReference type="Proteomes" id="UP000515511">
    <property type="component" value="Chromosome"/>
</dbReference>
<proteinExistence type="predicted"/>
<dbReference type="RefSeq" id="WP_185278537.1">
    <property type="nucleotide sequence ID" value="NZ_CP043641.1"/>
</dbReference>
<dbReference type="KEGG" id="lse:F1C12_09700"/>
<dbReference type="EMBL" id="CP043641">
    <property type="protein sequence ID" value="QNE35376.1"/>
    <property type="molecule type" value="Genomic_DNA"/>
</dbReference>
<sequence length="134" mass="14983">MTINADVAHAVDELRATFPDATVSVDETGDGGVWVLVDSIPVGNAFTVQHSWVRFRIPFTYPEADIYPLFVRPDLRRNDGAELRPENGFQQPIMCGPQGDIASTQLSRITRNVRSEWNSAAGKLLKVQQWLETQ</sequence>
<accession>A0A7G6YA61</accession>
<evidence type="ECO:0000313" key="1">
    <source>
        <dbReference type="EMBL" id="QNE35376.1"/>
    </source>
</evidence>
<dbReference type="AlphaFoldDB" id="A0A7G6YA61"/>
<organism evidence="1 2">
    <name type="scientific">Leifsonia shinshuensis</name>
    <dbReference type="NCBI Taxonomy" id="150026"/>
    <lineage>
        <taxon>Bacteria</taxon>
        <taxon>Bacillati</taxon>
        <taxon>Actinomycetota</taxon>
        <taxon>Actinomycetes</taxon>
        <taxon>Micrococcales</taxon>
        <taxon>Microbacteriaceae</taxon>
        <taxon>Leifsonia</taxon>
    </lineage>
</organism>
<name>A0A7G6YA61_9MICO</name>
<protein>
    <submittedName>
        <fullName evidence="1">Uncharacterized protein</fullName>
    </submittedName>
</protein>
<reference evidence="2" key="1">
    <citation type="submission" date="2019-09" db="EMBL/GenBank/DDBJ databases">
        <title>Antimicrobial potential of Antarctic Bacteria.</title>
        <authorList>
            <person name="Benaud N."/>
            <person name="Edwards R.J."/>
            <person name="Ferrari B.C."/>
        </authorList>
    </citation>
    <scope>NUCLEOTIDE SEQUENCE [LARGE SCALE GENOMIC DNA]</scope>
    <source>
        <strain evidence="2">INR9</strain>
    </source>
</reference>
<evidence type="ECO:0000313" key="2">
    <source>
        <dbReference type="Proteomes" id="UP000515511"/>
    </source>
</evidence>